<keyword evidence="3 6" id="KW-1133">Transmembrane helix</keyword>
<comment type="subcellular location">
    <subcellularLocation>
        <location evidence="1">Membrane</location>
        <topology evidence="1">Multi-pass membrane protein</topology>
    </subcellularLocation>
</comment>
<evidence type="ECO:0000256" key="2">
    <source>
        <dbReference type="ARBA" id="ARBA00022692"/>
    </source>
</evidence>
<accession>A0A1E1KME8</accession>
<evidence type="ECO:0000256" key="6">
    <source>
        <dbReference type="SAM" id="Phobius"/>
    </source>
</evidence>
<keyword evidence="2 6" id="KW-0812">Transmembrane</keyword>
<dbReference type="EMBL" id="FJUX01000034">
    <property type="protein sequence ID" value="CZS98034.1"/>
    <property type="molecule type" value="Genomic_DNA"/>
</dbReference>
<evidence type="ECO:0000256" key="3">
    <source>
        <dbReference type="ARBA" id="ARBA00022989"/>
    </source>
</evidence>
<feature type="region of interest" description="Disordered" evidence="5">
    <location>
        <begin position="1"/>
        <end position="22"/>
    </location>
</feature>
<dbReference type="Proteomes" id="UP000178912">
    <property type="component" value="Unassembled WGS sequence"/>
</dbReference>
<evidence type="ECO:0000256" key="1">
    <source>
        <dbReference type="ARBA" id="ARBA00004141"/>
    </source>
</evidence>
<evidence type="ECO:0000313" key="7">
    <source>
        <dbReference type="EMBL" id="CZS98034.1"/>
    </source>
</evidence>
<evidence type="ECO:0000256" key="4">
    <source>
        <dbReference type="ARBA" id="ARBA00023136"/>
    </source>
</evidence>
<dbReference type="GO" id="GO:0005886">
    <property type="term" value="C:plasma membrane"/>
    <property type="evidence" value="ECO:0007669"/>
    <property type="project" value="TreeGrafter"/>
</dbReference>
<keyword evidence="4 6" id="KW-0472">Membrane</keyword>
<dbReference type="InterPro" id="IPR036259">
    <property type="entry name" value="MFS_trans_sf"/>
</dbReference>
<proteinExistence type="predicted"/>
<dbReference type="PANTHER" id="PTHR23502:SF48">
    <property type="entry name" value="MULTIDRUG TRANSPORTER, PUTATIVE (AFU_ORTHOLOGUE AFUA_5G02700)-RELATED"/>
    <property type="match status" value="1"/>
</dbReference>
<feature type="transmembrane region" description="Helical" evidence="6">
    <location>
        <begin position="114"/>
        <end position="134"/>
    </location>
</feature>
<dbReference type="PANTHER" id="PTHR23502">
    <property type="entry name" value="MAJOR FACILITATOR SUPERFAMILY"/>
    <property type="match status" value="1"/>
</dbReference>
<dbReference type="AlphaFoldDB" id="A0A1E1KME8"/>
<gene>
    <name evidence="7" type="ORF">RAG0_06925</name>
</gene>
<reference evidence="8" key="1">
    <citation type="submission" date="2016-03" db="EMBL/GenBank/DDBJ databases">
        <authorList>
            <person name="Guldener U."/>
        </authorList>
    </citation>
    <scope>NUCLEOTIDE SEQUENCE [LARGE SCALE GENOMIC DNA]</scope>
    <source>
        <strain evidence="8">04CH-RAC-A.6.1</strain>
    </source>
</reference>
<name>A0A1E1KME8_9HELO</name>
<organism evidence="7 8">
    <name type="scientific">Rhynchosporium agropyri</name>
    <dbReference type="NCBI Taxonomy" id="914238"/>
    <lineage>
        <taxon>Eukaryota</taxon>
        <taxon>Fungi</taxon>
        <taxon>Dikarya</taxon>
        <taxon>Ascomycota</taxon>
        <taxon>Pezizomycotina</taxon>
        <taxon>Leotiomycetes</taxon>
        <taxon>Helotiales</taxon>
        <taxon>Ploettnerulaceae</taxon>
        <taxon>Rhynchosporium</taxon>
    </lineage>
</organism>
<dbReference type="GO" id="GO:0022857">
    <property type="term" value="F:transmembrane transporter activity"/>
    <property type="evidence" value="ECO:0007669"/>
    <property type="project" value="TreeGrafter"/>
</dbReference>
<protein>
    <submittedName>
        <fullName evidence="7">Uncharacterized protein</fullName>
    </submittedName>
</protein>
<evidence type="ECO:0000256" key="5">
    <source>
        <dbReference type="SAM" id="MobiDB-lite"/>
    </source>
</evidence>
<sequence>MFQAIKQNTASPTFTRTHTGGSRVRRSITAGSALLHNGTYNIHKETRRDPKFDVNLPYRTKINEANLEEHTKENSAGEIDAGVAIPNGKGDYKLVTFLPHDSENPKNWSKVYKWYITMLVAITCFFVAFASSVVTADIIGVQKELNVSGEVALLSNNLFVMGFGIGTSPSPNALILSPLV</sequence>
<keyword evidence="8" id="KW-1185">Reference proteome</keyword>
<evidence type="ECO:0000313" key="8">
    <source>
        <dbReference type="Proteomes" id="UP000178912"/>
    </source>
</evidence>
<dbReference type="SUPFAM" id="SSF103473">
    <property type="entry name" value="MFS general substrate transporter"/>
    <property type="match status" value="1"/>
</dbReference>
<feature type="compositionally biased region" description="Polar residues" evidence="5">
    <location>
        <begin position="1"/>
        <end position="20"/>
    </location>
</feature>
<dbReference type="OrthoDB" id="6770063at2759"/>